<name>A0A2P2NJA8_RHIMU</name>
<dbReference type="AlphaFoldDB" id="A0A2P2NJA8"/>
<reference evidence="1" key="1">
    <citation type="submission" date="2018-02" db="EMBL/GenBank/DDBJ databases">
        <title>Rhizophora mucronata_Transcriptome.</title>
        <authorList>
            <person name="Meera S.P."/>
            <person name="Sreeshan A."/>
            <person name="Augustine A."/>
        </authorList>
    </citation>
    <scope>NUCLEOTIDE SEQUENCE</scope>
    <source>
        <tissue evidence="1">Leaf</tissue>
    </source>
</reference>
<proteinExistence type="predicted"/>
<accession>A0A2P2NJA8</accession>
<evidence type="ECO:0000313" key="1">
    <source>
        <dbReference type="EMBL" id="MBX42563.1"/>
    </source>
</evidence>
<sequence>MHFINVFIVESKPLWEVLGYILVFSTCMDLAISSSCTPLIGHQRW</sequence>
<organism evidence="1">
    <name type="scientific">Rhizophora mucronata</name>
    <name type="common">Asiatic mangrove</name>
    <dbReference type="NCBI Taxonomy" id="61149"/>
    <lineage>
        <taxon>Eukaryota</taxon>
        <taxon>Viridiplantae</taxon>
        <taxon>Streptophyta</taxon>
        <taxon>Embryophyta</taxon>
        <taxon>Tracheophyta</taxon>
        <taxon>Spermatophyta</taxon>
        <taxon>Magnoliopsida</taxon>
        <taxon>eudicotyledons</taxon>
        <taxon>Gunneridae</taxon>
        <taxon>Pentapetalae</taxon>
        <taxon>rosids</taxon>
        <taxon>fabids</taxon>
        <taxon>Malpighiales</taxon>
        <taxon>Rhizophoraceae</taxon>
        <taxon>Rhizophora</taxon>
    </lineage>
</organism>
<dbReference type="EMBL" id="GGEC01062079">
    <property type="protein sequence ID" value="MBX42563.1"/>
    <property type="molecule type" value="Transcribed_RNA"/>
</dbReference>
<protein>
    <submittedName>
        <fullName evidence="1">Uncharacterized protein</fullName>
    </submittedName>
</protein>